<dbReference type="Pfam" id="PF07693">
    <property type="entry name" value="KAP_NTPase"/>
    <property type="match status" value="1"/>
</dbReference>
<dbReference type="RefSeq" id="WP_307294989.1">
    <property type="nucleotide sequence ID" value="NZ_JAUSXV010000001.1"/>
</dbReference>
<sequence>MRDERSARQRAKDGWLRFWGHEVSEDPHDDGASVASTSKSFITDESNAAIAPRFGRADFLRRAWEIIDEARTEEDSSVFGLVGPWGSGKTSMLDWLRAKATEEPADADTTPWTVLTFNPWDYPDAGTLQLGFFGSLNASFGSSKFDAARDLLSDFGVAVAPLTAVASAWGIFDASKVVEGAAKLLGSNRSADAARRKLVDTLKKAKTPVLIVIDDLDRISADELLLTLKLVRQLGRLPYVHYLLSYDESTILDVLTRTNLIGDGQLGRARDYMEKVVQIRFDVPQLRPSDVSELTNEALMDLEADTGHVIDDLARPRFQEAYERFISRRLTTPRALLRYFAQARILSQRFAGEVDLVDFLILTWIRTFEPGVYALLQTRRDELIGSVAAHVDPQERRSPDTIRADWAQAFVDAGTRESETAGVISAVASLFPRFAQSTGSPSGGSSHLGPHIASEDYFDRYFTAGVPDGDLRDSVVRQAIQDFEDGVGETSEAAKSCVSGLETNPNRTAPKIAAAAGDANIKSPATFRWLADMVIQDFDRAKTLDWTLRIHREIARQLKNLPRDDVEAVLRAMSGGRRGAVVATSARWATEMEPDDVPPLEFSSGARRAVTDALRDLLATEDASVVNMRWRVREALTDWDQIDPDGFAAWVDEQKRTHGQLETLSWFARLSVSFPGGIERTRIEGFRTDDARKHFDFEEIASKYADELPDGYLKMDDTPENRRTAALGAVAEAQARP</sequence>
<dbReference type="Proteomes" id="UP001244427">
    <property type="component" value="Unassembled WGS sequence"/>
</dbReference>
<dbReference type="EMBL" id="JAUSXV010000001">
    <property type="protein sequence ID" value="MDQ0647229.1"/>
    <property type="molecule type" value="Genomic_DNA"/>
</dbReference>
<protein>
    <recommendedName>
        <fullName evidence="1">KAP NTPase domain-containing protein</fullName>
    </recommendedName>
</protein>
<reference evidence="2 3" key="1">
    <citation type="submission" date="2023-07" db="EMBL/GenBank/DDBJ databases">
        <title>Comparative genomics of wheat-associated soil bacteria to identify genetic determinants of phenazine resistance.</title>
        <authorList>
            <person name="Mouncey N."/>
        </authorList>
    </citation>
    <scope>NUCLEOTIDE SEQUENCE [LARGE SCALE GENOMIC DNA]</scope>
    <source>
        <strain evidence="2 3">W4I9-1</strain>
    </source>
</reference>
<dbReference type="AlphaFoldDB" id="A0AAW8EWI1"/>
<gene>
    <name evidence="2" type="ORF">QFZ53_001425</name>
</gene>
<evidence type="ECO:0000313" key="2">
    <source>
        <dbReference type="EMBL" id="MDQ0647229.1"/>
    </source>
</evidence>
<accession>A0AAW8EWI1</accession>
<proteinExistence type="predicted"/>
<feature type="domain" description="KAP NTPase" evidence="1">
    <location>
        <begin position="65"/>
        <end position="345"/>
    </location>
</feature>
<keyword evidence="3" id="KW-1185">Reference proteome</keyword>
<evidence type="ECO:0000313" key="3">
    <source>
        <dbReference type="Proteomes" id="UP001244427"/>
    </source>
</evidence>
<name>A0AAW8EWI1_9MICO</name>
<dbReference type="InterPro" id="IPR027417">
    <property type="entry name" value="P-loop_NTPase"/>
</dbReference>
<organism evidence="2 3">
    <name type="scientific">Microbacterium natoriense</name>
    <dbReference type="NCBI Taxonomy" id="284570"/>
    <lineage>
        <taxon>Bacteria</taxon>
        <taxon>Bacillati</taxon>
        <taxon>Actinomycetota</taxon>
        <taxon>Actinomycetes</taxon>
        <taxon>Micrococcales</taxon>
        <taxon>Microbacteriaceae</taxon>
        <taxon>Microbacterium</taxon>
    </lineage>
</organism>
<dbReference type="SUPFAM" id="SSF52540">
    <property type="entry name" value="P-loop containing nucleoside triphosphate hydrolases"/>
    <property type="match status" value="1"/>
</dbReference>
<evidence type="ECO:0000259" key="1">
    <source>
        <dbReference type="Pfam" id="PF07693"/>
    </source>
</evidence>
<comment type="caution">
    <text evidence="2">The sequence shown here is derived from an EMBL/GenBank/DDBJ whole genome shotgun (WGS) entry which is preliminary data.</text>
</comment>
<dbReference type="InterPro" id="IPR011646">
    <property type="entry name" value="KAP_P-loop"/>
</dbReference>
<dbReference type="Gene3D" id="3.40.50.300">
    <property type="entry name" value="P-loop containing nucleotide triphosphate hydrolases"/>
    <property type="match status" value="1"/>
</dbReference>